<keyword evidence="1 3" id="KW-0808">Transferase</keyword>
<sequence length="247" mass="26991">MSELTDREAWLAALYEVLNPWGGKPDDAFYLEWVMGAGSVLDVGCGTGTLLRHAREAGHTGRLCGLDPAPVMLARARERADVAWVLGTARSAPGDGEFELAVMTGHAFQQLLTDEEVAASLTAIRRALTVGGRFVFETRNPAHRSWERWTPRHGTDVVAPTGERVRVEHEVCVPFDGDTVTFTETCRGPDLPQPLVSRATLRFLTADRLDVLLAAAGLAVEARYGDWTRDPLTDDSPEIITVARRTG</sequence>
<proteinExistence type="predicted"/>
<evidence type="ECO:0000313" key="3">
    <source>
        <dbReference type="EMBL" id="MDI5964801.1"/>
    </source>
</evidence>
<dbReference type="Proteomes" id="UP001156398">
    <property type="component" value="Unassembled WGS sequence"/>
</dbReference>
<reference evidence="3 4" key="1">
    <citation type="submission" date="2023-05" db="EMBL/GenBank/DDBJ databases">
        <title>Streptantibioticus silvisoli sp. nov., acidotolerant actinomycetes 1 from pine litter.</title>
        <authorList>
            <person name="Swiecimska M."/>
            <person name="Golinska P."/>
            <person name="Sangal V."/>
            <person name="Wachnowicz B."/>
            <person name="Goodfellow M."/>
        </authorList>
    </citation>
    <scope>NUCLEOTIDE SEQUENCE [LARGE SCALE GENOMIC DNA]</scope>
    <source>
        <strain evidence="3 4">SL54</strain>
    </source>
</reference>
<dbReference type="PROSITE" id="PS50003">
    <property type="entry name" value="PH_DOMAIN"/>
    <property type="match status" value="1"/>
</dbReference>
<protein>
    <submittedName>
        <fullName evidence="3">Class I SAM-dependent methyltransferase</fullName>
        <ecNumber evidence="3">2.1.1.-</ecNumber>
    </submittedName>
</protein>
<name>A0ABT6W228_9ACTN</name>
<dbReference type="Pfam" id="PF13649">
    <property type="entry name" value="Methyltransf_25"/>
    <property type="match status" value="1"/>
</dbReference>
<evidence type="ECO:0000256" key="1">
    <source>
        <dbReference type="ARBA" id="ARBA00022679"/>
    </source>
</evidence>
<dbReference type="CDD" id="cd02440">
    <property type="entry name" value="AdoMet_MTases"/>
    <property type="match status" value="1"/>
</dbReference>
<dbReference type="InterPro" id="IPR041698">
    <property type="entry name" value="Methyltransf_25"/>
</dbReference>
<dbReference type="PANTHER" id="PTHR43861">
    <property type="entry name" value="TRANS-ACONITATE 2-METHYLTRANSFERASE-RELATED"/>
    <property type="match status" value="1"/>
</dbReference>
<dbReference type="InterPro" id="IPR029063">
    <property type="entry name" value="SAM-dependent_MTases_sf"/>
</dbReference>
<evidence type="ECO:0000313" key="4">
    <source>
        <dbReference type="Proteomes" id="UP001156398"/>
    </source>
</evidence>
<dbReference type="EMBL" id="JAAGKO020000027">
    <property type="protein sequence ID" value="MDI5964801.1"/>
    <property type="molecule type" value="Genomic_DNA"/>
</dbReference>
<dbReference type="EC" id="2.1.1.-" evidence="3"/>
<gene>
    <name evidence="3" type="ORF">POF43_019085</name>
</gene>
<dbReference type="RefSeq" id="WP_271323784.1">
    <property type="nucleotide sequence ID" value="NZ_JAAGKO020000027.1"/>
</dbReference>
<organism evidence="3 4">
    <name type="scientific">Streptantibioticus silvisoli</name>
    <dbReference type="NCBI Taxonomy" id="2705255"/>
    <lineage>
        <taxon>Bacteria</taxon>
        <taxon>Bacillati</taxon>
        <taxon>Actinomycetota</taxon>
        <taxon>Actinomycetes</taxon>
        <taxon>Kitasatosporales</taxon>
        <taxon>Streptomycetaceae</taxon>
        <taxon>Streptantibioticus</taxon>
    </lineage>
</organism>
<comment type="caution">
    <text evidence="3">The sequence shown here is derived from an EMBL/GenBank/DDBJ whole genome shotgun (WGS) entry which is preliminary data.</text>
</comment>
<keyword evidence="3" id="KW-0489">Methyltransferase</keyword>
<dbReference type="SUPFAM" id="SSF53335">
    <property type="entry name" value="S-adenosyl-L-methionine-dependent methyltransferases"/>
    <property type="match status" value="1"/>
</dbReference>
<dbReference type="Gene3D" id="3.40.50.150">
    <property type="entry name" value="Vaccinia Virus protein VP39"/>
    <property type="match status" value="1"/>
</dbReference>
<keyword evidence="4" id="KW-1185">Reference proteome</keyword>
<dbReference type="InterPro" id="IPR001849">
    <property type="entry name" value="PH_domain"/>
</dbReference>
<feature type="domain" description="PH" evidence="2">
    <location>
        <begin position="1"/>
        <end position="19"/>
    </location>
</feature>
<dbReference type="GO" id="GO:0008168">
    <property type="term" value="F:methyltransferase activity"/>
    <property type="evidence" value="ECO:0007669"/>
    <property type="project" value="UniProtKB-KW"/>
</dbReference>
<evidence type="ECO:0000259" key="2">
    <source>
        <dbReference type="PROSITE" id="PS50003"/>
    </source>
</evidence>
<dbReference type="GO" id="GO:0032259">
    <property type="term" value="P:methylation"/>
    <property type="evidence" value="ECO:0007669"/>
    <property type="project" value="UniProtKB-KW"/>
</dbReference>
<accession>A0ABT6W228</accession>